<keyword evidence="2" id="KW-1133">Transmembrane helix</keyword>
<organism evidence="3 4">
    <name type="scientific">Meloidogyne graminicola</name>
    <dbReference type="NCBI Taxonomy" id="189291"/>
    <lineage>
        <taxon>Eukaryota</taxon>
        <taxon>Metazoa</taxon>
        <taxon>Ecdysozoa</taxon>
        <taxon>Nematoda</taxon>
        <taxon>Chromadorea</taxon>
        <taxon>Rhabditida</taxon>
        <taxon>Tylenchina</taxon>
        <taxon>Tylenchomorpha</taxon>
        <taxon>Tylenchoidea</taxon>
        <taxon>Meloidogynidae</taxon>
        <taxon>Meloidogyninae</taxon>
        <taxon>Meloidogyne</taxon>
    </lineage>
</organism>
<keyword evidence="2" id="KW-0812">Transmembrane</keyword>
<proteinExistence type="predicted"/>
<dbReference type="EMBL" id="JABEBT010000026">
    <property type="protein sequence ID" value="KAF7636868.1"/>
    <property type="molecule type" value="Genomic_DNA"/>
</dbReference>
<dbReference type="AlphaFoldDB" id="A0A8S9ZUJ1"/>
<sequence length="590" mass="69656">MHFPTIFLIIFVLLLIAILGNCGRRRKDSIKIRSEFSSTRSNPLDEALESAEKKFKEVMGNLKNKTVKTAKSMVRSVSEVITKREDYKLKYEDILIQLKKLNNPEEISAKYEKISAEENRIRNRYSDHLNNILNYDFKQLIENLTEHLDKYKKKILKAIKTNFFNEGTDVEDEIITKIKKHIIKYSQDEEEAFIQINKIYNSTWQGCNAIIEINKEIRTKQDKINKRYDKYYNEYEIYLEQLNVANNKIKQKIFNDVFVYFNNINKEELCDVKGEHNYNINPEVAKKSHSWEKIVLKIKPVPEKEIKTQIKNLNKNINPIWEQIARKIICLKYIYEDLIEANKRCKNISSFINNHKQLQFEFSTEKTSSEVNDMGIRLNHLVHKPAIMYFIYLKKGTYDALSYTERDMMEELNQKTNELFKVWGGINKDFDYLMNWYGIHILPEEFLRQAEFEDTHLKVYFNFSRIGFKFEEVKVPKEKMGGEIVTAESSMKVSELPSAASSGHIIMSEIQTETEEENESEKHEEEDSVVNEVDDDNAIGDLEDEVDIGGANIAQFDNFLSTYNQQQMFNHPHNPYPYPPQPSYYYYPQE</sequence>
<evidence type="ECO:0000256" key="2">
    <source>
        <dbReference type="SAM" id="Phobius"/>
    </source>
</evidence>
<comment type="caution">
    <text evidence="3">The sequence shown here is derived from an EMBL/GenBank/DDBJ whole genome shotgun (WGS) entry which is preliminary data.</text>
</comment>
<feature type="transmembrane region" description="Helical" evidence="2">
    <location>
        <begin position="6"/>
        <end position="23"/>
    </location>
</feature>
<evidence type="ECO:0000313" key="4">
    <source>
        <dbReference type="Proteomes" id="UP000605970"/>
    </source>
</evidence>
<evidence type="ECO:0000313" key="3">
    <source>
        <dbReference type="EMBL" id="KAF7636868.1"/>
    </source>
</evidence>
<gene>
    <name evidence="3" type="ORF">Mgra_00003811</name>
</gene>
<name>A0A8S9ZUJ1_9BILA</name>
<accession>A0A8S9ZUJ1</accession>
<keyword evidence="2" id="KW-0472">Membrane</keyword>
<protein>
    <submittedName>
        <fullName evidence="3">Uncharacterized protein</fullName>
    </submittedName>
</protein>
<reference evidence="3" key="1">
    <citation type="journal article" date="2020" name="Ecol. Evol.">
        <title>Genome structure and content of the rice root-knot nematode (Meloidogyne graminicola).</title>
        <authorList>
            <person name="Phan N.T."/>
            <person name="Danchin E.G.J."/>
            <person name="Klopp C."/>
            <person name="Perfus-Barbeoch L."/>
            <person name="Kozlowski D.K."/>
            <person name="Koutsovoulos G.D."/>
            <person name="Lopez-Roques C."/>
            <person name="Bouchez O."/>
            <person name="Zahm M."/>
            <person name="Besnard G."/>
            <person name="Bellafiore S."/>
        </authorList>
    </citation>
    <scope>NUCLEOTIDE SEQUENCE</scope>
    <source>
        <strain evidence="3">VN-18</strain>
    </source>
</reference>
<feature type="region of interest" description="Disordered" evidence="1">
    <location>
        <begin position="511"/>
        <end position="532"/>
    </location>
</feature>
<keyword evidence="4" id="KW-1185">Reference proteome</keyword>
<evidence type="ECO:0000256" key="1">
    <source>
        <dbReference type="SAM" id="MobiDB-lite"/>
    </source>
</evidence>
<dbReference type="Proteomes" id="UP000605970">
    <property type="component" value="Unassembled WGS sequence"/>
</dbReference>